<dbReference type="NCBIfam" id="TIGR02532">
    <property type="entry name" value="IV_pilin_GFxxxE"/>
    <property type="match status" value="1"/>
</dbReference>
<evidence type="ECO:0000256" key="1">
    <source>
        <dbReference type="SAM" id="MobiDB-lite"/>
    </source>
</evidence>
<dbReference type="Pfam" id="PF07963">
    <property type="entry name" value="N_methyl"/>
    <property type="match status" value="1"/>
</dbReference>
<dbReference type="InterPro" id="IPR012902">
    <property type="entry name" value="N_methyl_site"/>
</dbReference>
<feature type="transmembrane region" description="Helical" evidence="2">
    <location>
        <begin position="12"/>
        <end position="34"/>
    </location>
</feature>
<feature type="region of interest" description="Disordered" evidence="1">
    <location>
        <begin position="66"/>
        <end position="98"/>
    </location>
</feature>
<keyword evidence="2" id="KW-1133">Transmembrane helix</keyword>
<dbReference type="Proteomes" id="UP001162734">
    <property type="component" value="Chromosome"/>
</dbReference>
<evidence type="ECO:0000313" key="3">
    <source>
        <dbReference type="EMBL" id="BDG08972.1"/>
    </source>
</evidence>
<dbReference type="InterPro" id="IPR045584">
    <property type="entry name" value="Pilin-like"/>
</dbReference>
<protein>
    <recommendedName>
        <fullName evidence="5">Type II secretion system protein</fullName>
    </recommendedName>
</protein>
<accession>A0ABM7XAU6</accession>
<keyword evidence="4" id="KW-1185">Reference proteome</keyword>
<sequence>MSGRIRSARGFTLVELMLVVGIIGLMSSVALPSFNRSLLRTRTAERQMIMESITRSLYDYGAQHGFGQPDSTGVPDPTQDGTWTSPQNPPGDPSPTKRVWTQGMSGFKELPLVVNGACYFSYYFSATKSGTTSDFWVVANGDLDGDGVQTEKHIRYVSTGGAFQKDRASEYPQPGAEDDVTFHSF</sequence>
<evidence type="ECO:0000256" key="2">
    <source>
        <dbReference type="SAM" id="Phobius"/>
    </source>
</evidence>
<gene>
    <name evidence="3" type="ORF">AMPC_20850</name>
</gene>
<evidence type="ECO:0008006" key="5">
    <source>
        <dbReference type="Google" id="ProtNLM"/>
    </source>
</evidence>
<dbReference type="PANTHER" id="PTHR30093">
    <property type="entry name" value="GENERAL SECRETION PATHWAY PROTEIN G"/>
    <property type="match status" value="1"/>
</dbReference>
<keyword evidence="2" id="KW-0812">Transmembrane</keyword>
<dbReference type="EMBL" id="AP025592">
    <property type="protein sequence ID" value="BDG08972.1"/>
    <property type="molecule type" value="Genomic_DNA"/>
</dbReference>
<feature type="region of interest" description="Disordered" evidence="1">
    <location>
        <begin position="166"/>
        <end position="185"/>
    </location>
</feature>
<reference evidence="4" key="1">
    <citation type="journal article" date="2022" name="Int. J. Syst. Evol. Microbiol.">
        <title>Anaeromyxobacter oryzae sp. nov., Anaeromyxobacter diazotrophicus sp. nov. and Anaeromyxobacter paludicola sp. nov., isolated from paddy soils.</title>
        <authorList>
            <person name="Itoh H."/>
            <person name="Xu Z."/>
            <person name="Mise K."/>
            <person name="Masuda Y."/>
            <person name="Ushijima N."/>
            <person name="Hayakawa C."/>
            <person name="Shiratori Y."/>
            <person name="Senoo K."/>
        </authorList>
    </citation>
    <scope>NUCLEOTIDE SEQUENCE [LARGE SCALE GENOMIC DNA]</scope>
    <source>
        <strain evidence="4">Red630</strain>
    </source>
</reference>
<organism evidence="3 4">
    <name type="scientific">Anaeromyxobacter paludicola</name>
    <dbReference type="NCBI Taxonomy" id="2918171"/>
    <lineage>
        <taxon>Bacteria</taxon>
        <taxon>Pseudomonadati</taxon>
        <taxon>Myxococcota</taxon>
        <taxon>Myxococcia</taxon>
        <taxon>Myxococcales</taxon>
        <taxon>Cystobacterineae</taxon>
        <taxon>Anaeromyxobacteraceae</taxon>
        <taxon>Anaeromyxobacter</taxon>
    </lineage>
</organism>
<dbReference type="PROSITE" id="PS00409">
    <property type="entry name" value="PROKAR_NTER_METHYL"/>
    <property type="match status" value="1"/>
</dbReference>
<evidence type="ECO:0000313" key="4">
    <source>
        <dbReference type="Proteomes" id="UP001162734"/>
    </source>
</evidence>
<dbReference type="SUPFAM" id="SSF54523">
    <property type="entry name" value="Pili subunits"/>
    <property type="match status" value="1"/>
</dbReference>
<dbReference type="PANTHER" id="PTHR30093:SF43">
    <property type="entry name" value="SLR2015 PROTEIN"/>
    <property type="match status" value="1"/>
</dbReference>
<keyword evidence="2" id="KW-0472">Membrane</keyword>
<dbReference type="Gene3D" id="3.30.700.10">
    <property type="entry name" value="Glycoprotein, Type 4 Pilin"/>
    <property type="match status" value="1"/>
</dbReference>
<name>A0ABM7XAU6_9BACT</name>
<proteinExistence type="predicted"/>
<dbReference type="RefSeq" id="WP_248340524.1">
    <property type="nucleotide sequence ID" value="NZ_AP025592.1"/>
</dbReference>